<evidence type="ECO:0000256" key="1">
    <source>
        <dbReference type="ARBA" id="ARBA00023015"/>
    </source>
</evidence>
<accession>A0ABQ4N8U8</accession>
<dbReference type="InterPro" id="IPR050959">
    <property type="entry name" value="MarA-like"/>
</dbReference>
<keyword evidence="3" id="KW-0804">Transcription</keyword>
<sequence length="100" mass="11702">MEPVDRYAGIDQVIDYIHQHLDEELTLERLARYAAYSPYHFFRIFKERVGLSLQYYISSVRLQKSKDLLLNPRLSVRDIALEFGQQSLGTFRPGLPNGWA</sequence>
<evidence type="ECO:0000256" key="3">
    <source>
        <dbReference type="ARBA" id="ARBA00023163"/>
    </source>
</evidence>
<evidence type="ECO:0000313" key="5">
    <source>
        <dbReference type="EMBL" id="GIQ64617.1"/>
    </source>
</evidence>
<keyword evidence="1" id="KW-0805">Transcription regulation</keyword>
<dbReference type="SMART" id="SM00342">
    <property type="entry name" value="HTH_ARAC"/>
    <property type="match status" value="1"/>
</dbReference>
<dbReference type="Pfam" id="PF12833">
    <property type="entry name" value="HTH_18"/>
    <property type="match status" value="1"/>
</dbReference>
<protein>
    <recommendedName>
        <fullName evidence="4">HTH araC/xylS-type domain-containing protein</fullName>
    </recommendedName>
</protein>
<evidence type="ECO:0000259" key="4">
    <source>
        <dbReference type="PROSITE" id="PS01124"/>
    </source>
</evidence>
<gene>
    <name evidence="5" type="ORF">PACILC2_31850</name>
</gene>
<name>A0ABQ4N8U8_9BACL</name>
<evidence type="ECO:0000256" key="2">
    <source>
        <dbReference type="ARBA" id="ARBA00023125"/>
    </source>
</evidence>
<dbReference type="PANTHER" id="PTHR47504:SF6">
    <property type="entry name" value="ARAC-FAMILY TRANSCRIPTIONAL REGULATOR"/>
    <property type="match status" value="1"/>
</dbReference>
<dbReference type="Proteomes" id="UP000680304">
    <property type="component" value="Unassembled WGS sequence"/>
</dbReference>
<dbReference type="InterPro" id="IPR009057">
    <property type="entry name" value="Homeodomain-like_sf"/>
</dbReference>
<keyword evidence="6" id="KW-1185">Reference proteome</keyword>
<dbReference type="EMBL" id="BOVJ01000102">
    <property type="protein sequence ID" value="GIQ64617.1"/>
    <property type="molecule type" value="Genomic_DNA"/>
</dbReference>
<dbReference type="InterPro" id="IPR018060">
    <property type="entry name" value="HTH_AraC"/>
</dbReference>
<dbReference type="SUPFAM" id="SSF46689">
    <property type="entry name" value="Homeodomain-like"/>
    <property type="match status" value="1"/>
</dbReference>
<reference evidence="5 6" key="1">
    <citation type="submission" date="2021-04" db="EMBL/GenBank/DDBJ databases">
        <title>Draft genome sequence of Paenibacillus cisolokensis, LC2-13A.</title>
        <authorList>
            <person name="Uke A."/>
            <person name="Chhe C."/>
            <person name="Baramee S."/>
            <person name="Kosugi A."/>
        </authorList>
    </citation>
    <scope>NUCLEOTIDE SEQUENCE [LARGE SCALE GENOMIC DNA]</scope>
    <source>
        <strain evidence="5 6">LC2-13A</strain>
    </source>
</reference>
<organism evidence="5 6">
    <name type="scientific">Paenibacillus cisolokensis</name>
    <dbReference type="NCBI Taxonomy" id="1658519"/>
    <lineage>
        <taxon>Bacteria</taxon>
        <taxon>Bacillati</taxon>
        <taxon>Bacillota</taxon>
        <taxon>Bacilli</taxon>
        <taxon>Bacillales</taxon>
        <taxon>Paenibacillaceae</taxon>
        <taxon>Paenibacillus</taxon>
    </lineage>
</organism>
<keyword evidence="2" id="KW-0238">DNA-binding</keyword>
<dbReference type="Gene3D" id="1.10.10.60">
    <property type="entry name" value="Homeodomain-like"/>
    <property type="match status" value="1"/>
</dbReference>
<proteinExistence type="predicted"/>
<comment type="caution">
    <text evidence="5">The sequence shown here is derived from an EMBL/GenBank/DDBJ whole genome shotgun (WGS) entry which is preliminary data.</text>
</comment>
<evidence type="ECO:0000313" key="6">
    <source>
        <dbReference type="Proteomes" id="UP000680304"/>
    </source>
</evidence>
<dbReference type="PROSITE" id="PS01124">
    <property type="entry name" value="HTH_ARAC_FAMILY_2"/>
    <property type="match status" value="1"/>
</dbReference>
<dbReference type="PANTHER" id="PTHR47504">
    <property type="entry name" value="RIGHT ORIGIN-BINDING PROTEIN"/>
    <property type="match status" value="1"/>
</dbReference>
<feature type="domain" description="HTH araC/xylS-type" evidence="4">
    <location>
        <begin position="11"/>
        <end position="91"/>
    </location>
</feature>